<name>A0ACC2JE49_9PEZI</name>
<dbReference type="EMBL" id="JAPUUL010002168">
    <property type="protein sequence ID" value="KAJ8125811.1"/>
    <property type="molecule type" value="Genomic_DNA"/>
</dbReference>
<sequence length="911" mass="102234">MDCDGDTSSQPDQYARDNQLSIDSQTNPFYLALQIDSSVPQPTLDAGPGCLTSDALLPRLHLPTAGVREELDIAKGPIDLLANALQHDDINTNDQYEMPLAQYEARKRLAKLKLELPTLPSDPDYDCDELATTIREQRQPSIDSGLFPLERLNANNDEGLEFPNYAHQFKRKLDQMLCHEKLDVTREAVYHLVCALRGDWSDDDNRRVLVEAMPRPKFMRDLVITPPLSPYTDTEECFVPDAEVCEVPIISDLDSMLSDDLAAAESTILQNELEKDISPIFDGDSLQFSPLLDPLALVRELPKVDLIKMESPLLPISSPLQPTNAKPTIPGLLKSMDMDHALSDSESSKIDVLGVKSQNEAIGHTLQTIMGASAAVVLKSIEQEHVSIADAIARVEPPIMDFSIPEPEWESFPMIAQVHLKWLLQSYEIELPPWKKDLRAETKLRWIPFLQTMDWRTLTKETVDCERDMSSFLNILDAQEVPTSANYVWKRPGLAILHETECEECLETTSPIKSINDLAGLAKKRRFENNLVDTVGSSSPSSCPSIDLIVPCKRTLENPDRQTNLLPNLESNLTVSILLSNYIDMHTAKRRKQDRSSFFPPTSKPEVKSQPVSTTRLHHKKEYDSSISTIRNEVKRRPTPQSLCPEIGFSNPPTKLIKGLTLSRGLFSKLERLYPTAEIIERDFDRWNTLAWGSHSVLRSTVTSSLAAEADVIVSPATGIIVTTLLKAIQKPLPGHVKQSSIRERIGCVSLRYERLIVLVSEGNVVDETVRDLALSEITAYSEFVGFVSGLDSKVEVFYVGGGEATLARWIVSFAGRYAPEAAEIQEHLIQDETQWEVFLRRAGFNAYAAQAILVRLKGEDHNSEENEYSSYGLAGFMMMTETERLCHFHDLMGGENVLNRVNRMLETRWS</sequence>
<proteinExistence type="predicted"/>
<accession>A0ACC2JE49</accession>
<dbReference type="Proteomes" id="UP001153332">
    <property type="component" value="Unassembled WGS sequence"/>
</dbReference>
<protein>
    <submittedName>
        <fullName evidence="1">Uncharacterized protein</fullName>
    </submittedName>
</protein>
<evidence type="ECO:0000313" key="1">
    <source>
        <dbReference type="EMBL" id="KAJ8125811.1"/>
    </source>
</evidence>
<comment type="caution">
    <text evidence="1">The sequence shown here is derived from an EMBL/GenBank/DDBJ whole genome shotgun (WGS) entry which is preliminary data.</text>
</comment>
<organism evidence="1 2">
    <name type="scientific">Lasiodiplodia mahajangana</name>
    <dbReference type="NCBI Taxonomy" id="1108764"/>
    <lineage>
        <taxon>Eukaryota</taxon>
        <taxon>Fungi</taxon>
        <taxon>Dikarya</taxon>
        <taxon>Ascomycota</taxon>
        <taxon>Pezizomycotina</taxon>
        <taxon>Dothideomycetes</taxon>
        <taxon>Dothideomycetes incertae sedis</taxon>
        <taxon>Botryosphaeriales</taxon>
        <taxon>Botryosphaeriaceae</taxon>
        <taxon>Lasiodiplodia</taxon>
    </lineage>
</organism>
<keyword evidence="2" id="KW-1185">Reference proteome</keyword>
<evidence type="ECO:0000313" key="2">
    <source>
        <dbReference type="Proteomes" id="UP001153332"/>
    </source>
</evidence>
<gene>
    <name evidence="1" type="ORF">O1611_g7827</name>
</gene>
<reference evidence="1" key="1">
    <citation type="submission" date="2022-12" db="EMBL/GenBank/DDBJ databases">
        <title>Genome Sequence of Lasiodiplodia mahajangana.</title>
        <authorList>
            <person name="Buettner E."/>
        </authorList>
    </citation>
    <scope>NUCLEOTIDE SEQUENCE</scope>
    <source>
        <strain evidence="1">VT137</strain>
    </source>
</reference>